<proteinExistence type="predicted"/>
<sequence>MEATFHPNTMDISKKLKYHQILDNEGKLKSIQDLETQKINIDRWSYFQIAMRYERDLKEFGLETKNIQLDKILLGSAKNMISKLYNYLLEYELAEEIVKGPMITWAKNFII</sequence>
<evidence type="ECO:0000313" key="1">
    <source>
        <dbReference type="EMBL" id="LAB08586.1"/>
    </source>
</evidence>
<name>A0A2D4KIM5_9SAUR</name>
<accession>A0A2D4KIM5</accession>
<dbReference type="AlphaFoldDB" id="A0A2D4KIM5"/>
<protein>
    <submittedName>
        <fullName evidence="1">Uncharacterized protein</fullName>
    </submittedName>
</protein>
<dbReference type="PANTHER" id="PTHR31635:SF196">
    <property type="entry name" value="REVERSE TRANSCRIPTASE DOMAIN-CONTAINING PROTEIN-RELATED"/>
    <property type="match status" value="1"/>
</dbReference>
<reference evidence="1" key="2">
    <citation type="submission" date="2017-11" db="EMBL/GenBank/DDBJ databases">
        <title>Coralsnake Venomics: Analyses of Venom Gland Transcriptomes and Proteomes of Six Brazilian Taxa.</title>
        <authorList>
            <person name="Aird S.D."/>
            <person name="Jorge da Silva N."/>
            <person name="Qiu L."/>
            <person name="Villar-Briones A."/>
            <person name="Aparecida-Saddi V."/>
            <person name="Campos-Telles M.P."/>
            <person name="Grau M."/>
            <person name="Mikheyev A.S."/>
        </authorList>
    </citation>
    <scope>NUCLEOTIDE SEQUENCE</scope>
    <source>
        <tissue evidence="1">Venom_gland</tissue>
    </source>
</reference>
<dbReference type="PANTHER" id="PTHR31635">
    <property type="entry name" value="REVERSE TRANSCRIPTASE DOMAIN-CONTAINING PROTEIN-RELATED"/>
    <property type="match status" value="1"/>
</dbReference>
<reference evidence="1" key="1">
    <citation type="submission" date="2017-07" db="EMBL/GenBank/DDBJ databases">
        <authorList>
            <person name="Mikheyev A."/>
            <person name="Grau M."/>
        </authorList>
    </citation>
    <scope>NUCLEOTIDE SEQUENCE</scope>
    <source>
        <tissue evidence="1">Venom_gland</tissue>
    </source>
</reference>
<organism evidence="1">
    <name type="scientific">Micrurus paraensis</name>
    <dbReference type="NCBI Taxonomy" id="1970185"/>
    <lineage>
        <taxon>Eukaryota</taxon>
        <taxon>Metazoa</taxon>
        <taxon>Chordata</taxon>
        <taxon>Craniata</taxon>
        <taxon>Vertebrata</taxon>
        <taxon>Euteleostomi</taxon>
        <taxon>Lepidosauria</taxon>
        <taxon>Squamata</taxon>
        <taxon>Bifurcata</taxon>
        <taxon>Unidentata</taxon>
        <taxon>Episquamata</taxon>
        <taxon>Toxicofera</taxon>
        <taxon>Serpentes</taxon>
        <taxon>Colubroidea</taxon>
        <taxon>Elapidae</taxon>
        <taxon>Elapinae</taxon>
        <taxon>Micrurus</taxon>
    </lineage>
</organism>
<dbReference type="EMBL" id="IACL01059463">
    <property type="protein sequence ID" value="LAB08586.1"/>
    <property type="molecule type" value="Transcribed_RNA"/>
</dbReference>